<accession>A0A8H3M5U1</accession>
<evidence type="ECO:0000313" key="1">
    <source>
        <dbReference type="EMBL" id="GES98101.1"/>
    </source>
</evidence>
<dbReference type="AlphaFoldDB" id="A0A8H3M5U1"/>
<evidence type="ECO:0000313" key="2">
    <source>
        <dbReference type="Proteomes" id="UP000615446"/>
    </source>
</evidence>
<name>A0A8H3M5U1_9GLOM</name>
<comment type="caution">
    <text evidence="1">The sequence shown here is derived from an EMBL/GenBank/DDBJ whole genome shotgun (WGS) entry which is preliminary data.</text>
</comment>
<sequence>MLSNNLLDFPINIIHHQKIINRSIQRQRRRIMRRTYRRFASSNNANMTLSQIAQLPLQVTNNPFAIQLFHGTSFR</sequence>
<proteinExistence type="predicted"/>
<reference evidence="1" key="1">
    <citation type="submission" date="2019-10" db="EMBL/GenBank/DDBJ databases">
        <title>Conservation and host-specific expression of non-tandemly repeated heterogenous ribosome RNA gene in arbuscular mycorrhizal fungi.</title>
        <authorList>
            <person name="Maeda T."/>
            <person name="Kobayashi Y."/>
            <person name="Nakagawa T."/>
            <person name="Ezawa T."/>
            <person name="Yamaguchi K."/>
            <person name="Bino T."/>
            <person name="Nishimoto Y."/>
            <person name="Shigenobu S."/>
            <person name="Kawaguchi M."/>
        </authorList>
    </citation>
    <scope>NUCLEOTIDE SEQUENCE</scope>
    <source>
        <strain evidence="1">HR1</strain>
    </source>
</reference>
<dbReference type="Proteomes" id="UP000615446">
    <property type="component" value="Unassembled WGS sequence"/>
</dbReference>
<protein>
    <submittedName>
        <fullName evidence="1">Uncharacterized protein</fullName>
    </submittedName>
</protein>
<dbReference type="EMBL" id="BLAL01000262">
    <property type="protein sequence ID" value="GES98101.1"/>
    <property type="molecule type" value="Genomic_DNA"/>
</dbReference>
<gene>
    <name evidence="1" type="ORF">RCL2_002466100</name>
</gene>
<dbReference type="OrthoDB" id="10527518at2759"/>
<organism evidence="1 2">
    <name type="scientific">Rhizophagus clarus</name>
    <dbReference type="NCBI Taxonomy" id="94130"/>
    <lineage>
        <taxon>Eukaryota</taxon>
        <taxon>Fungi</taxon>
        <taxon>Fungi incertae sedis</taxon>
        <taxon>Mucoromycota</taxon>
        <taxon>Glomeromycotina</taxon>
        <taxon>Glomeromycetes</taxon>
        <taxon>Glomerales</taxon>
        <taxon>Glomeraceae</taxon>
        <taxon>Rhizophagus</taxon>
    </lineage>
</organism>